<evidence type="ECO:0000256" key="2">
    <source>
        <dbReference type="ARBA" id="ARBA00022741"/>
    </source>
</evidence>
<proteinExistence type="inferred from homology"/>
<evidence type="ECO:0000313" key="10">
    <source>
        <dbReference type="RefSeq" id="XP_022296313.1"/>
    </source>
</evidence>
<evidence type="ECO:0000313" key="8">
    <source>
        <dbReference type="RefSeq" id="XP_022296311.1"/>
    </source>
</evidence>
<dbReference type="GeneID" id="111106078"/>
<dbReference type="OrthoDB" id="431287at2759"/>
<dbReference type="Pfam" id="PF04548">
    <property type="entry name" value="AIG1"/>
    <property type="match status" value="1"/>
</dbReference>
<dbReference type="RefSeq" id="XP_022296310.1">
    <property type="nucleotide sequence ID" value="XM_022440602.1"/>
</dbReference>
<dbReference type="KEGG" id="cvn:111106078"/>
<reference evidence="6 7" key="1">
    <citation type="submission" date="2025-04" db="UniProtKB">
        <authorList>
            <consortium name="RefSeq"/>
        </authorList>
    </citation>
    <scope>IDENTIFICATION</scope>
    <source>
        <tissue evidence="6 7">Whole sample</tissue>
    </source>
</reference>
<evidence type="ECO:0000313" key="5">
    <source>
        <dbReference type="Proteomes" id="UP000694844"/>
    </source>
</evidence>
<evidence type="ECO:0000313" key="7">
    <source>
        <dbReference type="RefSeq" id="XP_022296310.1"/>
    </source>
</evidence>
<organism evidence="5 9">
    <name type="scientific">Crassostrea virginica</name>
    <name type="common">Eastern oyster</name>
    <dbReference type="NCBI Taxonomy" id="6565"/>
    <lineage>
        <taxon>Eukaryota</taxon>
        <taxon>Metazoa</taxon>
        <taxon>Spiralia</taxon>
        <taxon>Lophotrochozoa</taxon>
        <taxon>Mollusca</taxon>
        <taxon>Bivalvia</taxon>
        <taxon>Autobranchia</taxon>
        <taxon>Pteriomorphia</taxon>
        <taxon>Ostreida</taxon>
        <taxon>Ostreoidea</taxon>
        <taxon>Ostreidae</taxon>
        <taxon>Crassostrea</taxon>
    </lineage>
</organism>
<dbReference type="PANTHER" id="PTHR10903:SF184">
    <property type="entry name" value="GTP-BINDING PROTEIN A"/>
    <property type="match status" value="1"/>
</dbReference>
<evidence type="ECO:0000256" key="3">
    <source>
        <dbReference type="ARBA" id="ARBA00023134"/>
    </source>
</evidence>
<evidence type="ECO:0000256" key="1">
    <source>
        <dbReference type="ARBA" id="ARBA00008535"/>
    </source>
</evidence>
<dbReference type="GO" id="GO:0005525">
    <property type="term" value="F:GTP binding"/>
    <property type="evidence" value="ECO:0007669"/>
    <property type="project" value="UniProtKB-KW"/>
</dbReference>
<name>A0A8B8AYT5_CRAVI</name>
<dbReference type="InterPro" id="IPR045058">
    <property type="entry name" value="GIMA/IAN/Toc"/>
</dbReference>
<dbReference type="CDD" id="cd01852">
    <property type="entry name" value="AIG1"/>
    <property type="match status" value="1"/>
</dbReference>
<dbReference type="Proteomes" id="UP000694844">
    <property type="component" value="Chromosome 8"/>
</dbReference>
<dbReference type="AlphaFoldDB" id="A0A8B8AYT5"/>
<dbReference type="Gene3D" id="3.40.50.300">
    <property type="entry name" value="P-loop containing nucleotide triphosphate hydrolases"/>
    <property type="match status" value="1"/>
</dbReference>
<comment type="similarity">
    <text evidence="1">Belongs to the TRAFAC class TrmE-Era-EngA-EngB-Septin-like GTPase superfamily. AIG1/Toc34/Toc159-like paraseptin GTPase family. IAN subfamily.</text>
</comment>
<dbReference type="RefSeq" id="XP_022296312.1">
    <property type="nucleotide sequence ID" value="XM_022440604.1"/>
</dbReference>
<dbReference type="RefSeq" id="XP_022296311.1">
    <property type="nucleotide sequence ID" value="XM_022440603.1"/>
</dbReference>
<evidence type="ECO:0000313" key="9">
    <source>
        <dbReference type="RefSeq" id="XP_022296312.1"/>
    </source>
</evidence>
<dbReference type="InterPro" id="IPR006703">
    <property type="entry name" value="G_AIG1"/>
</dbReference>
<evidence type="ECO:0000259" key="4">
    <source>
        <dbReference type="PROSITE" id="PS51720"/>
    </source>
</evidence>
<keyword evidence="2" id="KW-0547">Nucleotide-binding</keyword>
<sequence>MQFVRTNKMENELRIVLIGKTGSGKSATGNTILGSKFFETVLSGKSVTTVCEPAFTDRFGRNLVIVDTPGVFDTNEYNAEVQDEIRKCIDMTSPGPHAFVFVLSAATKFTDIEIFSIEHFVKYFGESIYDFVIVLVTWKDELDKHNVTLQEYVKSSPSTLQKFIELCGGRVCAFNNTLTGEAQNPQVEELIMAISKNVITNGNTCYTTNMYIEAENEINEAEAERRQEKKIETLKQKTSFKKLLPENPSDPKTDFYQVQLKQDTGAGLMNKKILMEDIDTTKQKIHDQMKTKRKFAACKDRDETKQEKTEESCTSRFHQAHPTELSGITKSQRESWSQEPEDLHYIVMKPEAHLPRYKYHLDLVQNIVRQAQQKGIPDTSPTLESTILIFGRITEEYRNLFEPLTIEKCLCNDQSKTNVIKILLADTVDAMFKGIPFFQDQFLKDCLRCIVVSTDPAVTGLSMPRNVSIVPPNSDNVRRTMLSALDLPLIAFLETIVKKPQNCIVKDVNAVLRRIERCSDFPDYASKQKSYAIPKEIKDVLERYKKDIHRYGFWQDNLRVVVTNKALAKVQKGNF</sequence>
<protein>
    <submittedName>
        <fullName evidence="6 7">Immune-associated nucleotide-binding protein 12-like</fullName>
    </submittedName>
</protein>
<keyword evidence="5" id="KW-1185">Reference proteome</keyword>
<dbReference type="FunFam" id="3.40.50.300:FF:000366">
    <property type="entry name" value="GTPase, IMAP family member 2"/>
    <property type="match status" value="1"/>
</dbReference>
<dbReference type="PANTHER" id="PTHR10903">
    <property type="entry name" value="GTPASE, IMAP FAMILY MEMBER-RELATED"/>
    <property type="match status" value="1"/>
</dbReference>
<accession>A0A8B8AYT5</accession>
<dbReference type="RefSeq" id="XP_022296309.1">
    <property type="nucleotide sequence ID" value="XM_022440601.1"/>
</dbReference>
<keyword evidence="3" id="KW-0342">GTP-binding</keyword>
<dbReference type="SUPFAM" id="SSF52540">
    <property type="entry name" value="P-loop containing nucleoside triphosphate hydrolases"/>
    <property type="match status" value="1"/>
</dbReference>
<evidence type="ECO:0000313" key="6">
    <source>
        <dbReference type="RefSeq" id="XP_022296309.1"/>
    </source>
</evidence>
<dbReference type="InterPro" id="IPR027417">
    <property type="entry name" value="P-loop_NTPase"/>
</dbReference>
<dbReference type="RefSeq" id="XP_022296313.1">
    <property type="nucleotide sequence ID" value="XM_022440605.1"/>
</dbReference>
<feature type="domain" description="AIG1-type G" evidence="4">
    <location>
        <begin position="10"/>
        <end position="215"/>
    </location>
</feature>
<gene>
    <name evidence="6 7 8 9 10" type="primary">LOC111106078</name>
</gene>
<dbReference type="PROSITE" id="PS51720">
    <property type="entry name" value="G_AIG1"/>
    <property type="match status" value="1"/>
</dbReference>